<dbReference type="GO" id="GO:0003677">
    <property type="term" value="F:DNA binding"/>
    <property type="evidence" value="ECO:0007669"/>
    <property type="project" value="InterPro"/>
</dbReference>
<accession>A0A1V2ADB8</accession>
<evidence type="ECO:0000259" key="1">
    <source>
        <dbReference type="PROSITE" id="PS50943"/>
    </source>
</evidence>
<dbReference type="STRING" id="1714355.BTO28_01210"/>
<dbReference type="InterPro" id="IPR010982">
    <property type="entry name" value="Lambda_DNA-bd_dom_sf"/>
</dbReference>
<protein>
    <recommendedName>
        <fullName evidence="1">HTH cro/C1-type domain-containing protein</fullName>
    </recommendedName>
</protein>
<sequence length="59" mass="6588">MTVAQTAKLGGIRQSTISEILNGRSKHPKVSTIFQYCQGCNISLREFFDTPAFKTPQLK</sequence>
<dbReference type="SUPFAM" id="SSF47413">
    <property type="entry name" value="lambda repressor-like DNA-binding domains"/>
    <property type="match status" value="1"/>
</dbReference>
<dbReference type="PROSITE" id="PS50943">
    <property type="entry name" value="HTH_CROC1"/>
    <property type="match status" value="1"/>
</dbReference>
<comment type="caution">
    <text evidence="2">The sequence shown here is derived from an EMBL/GenBank/DDBJ whole genome shotgun (WGS) entry which is preliminary data.</text>
</comment>
<feature type="domain" description="HTH cro/C1-type" evidence="1">
    <location>
        <begin position="1"/>
        <end position="47"/>
    </location>
</feature>
<dbReference type="Gene3D" id="1.10.260.40">
    <property type="entry name" value="lambda repressor-like DNA-binding domains"/>
    <property type="match status" value="1"/>
</dbReference>
<dbReference type="AlphaFoldDB" id="A0A1V2ADB8"/>
<dbReference type="CDD" id="cd00093">
    <property type="entry name" value="HTH_XRE"/>
    <property type="match status" value="1"/>
</dbReference>
<gene>
    <name evidence="2" type="ORF">BTO28_01210</name>
</gene>
<evidence type="ECO:0000313" key="3">
    <source>
        <dbReference type="Proteomes" id="UP000188613"/>
    </source>
</evidence>
<evidence type="ECO:0000313" key="2">
    <source>
        <dbReference type="EMBL" id="OMP68784.1"/>
    </source>
</evidence>
<dbReference type="InterPro" id="IPR001387">
    <property type="entry name" value="Cro/C1-type_HTH"/>
</dbReference>
<dbReference type="EMBL" id="MSFI01000001">
    <property type="protein sequence ID" value="OMP68784.1"/>
    <property type="molecule type" value="Genomic_DNA"/>
</dbReference>
<organism evidence="2 3">
    <name type="scientific">Domibacillus epiphyticus</name>
    <dbReference type="NCBI Taxonomy" id="1714355"/>
    <lineage>
        <taxon>Bacteria</taxon>
        <taxon>Bacillati</taxon>
        <taxon>Bacillota</taxon>
        <taxon>Bacilli</taxon>
        <taxon>Bacillales</taxon>
        <taxon>Bacillaceae</taxon>
        <taxon>Domibacillus</taxon>
    </lineage>
</organism>
<reference evidence="2 3" key="1">
    <citation type="submission" date="2016-12" db="EMBL/GenBank/DDBJ databases">
        <title>Domibacillus sp. SAB 38T whole genome sequencing.</title>
        <authorList>
            <person name="Verma A."/>
            <person name="Ojha A.K."/>
            <person name="Krishnamurthi S."/>
        </authorList>
    </citation>
    <scope>NUCLEOTIDE SEQUENCE [LARGE SCALE GENOMIC DNA]</scope>
    <source>
        <strain evidence="2 3">SAB 38</strain>
    </source>
</reference>
<dbReference type="Pfam" id="PF01381">
    <property type="entry name" value="HTH_3"/>
    <property type="match status" value="1"/>
</dbReference>
<name>A0A1V2ADB8_9BACI</name>
<proteinExistence type="predicted"/>
<dbReference type="Proteomes" id="UP000188613">
    <property type="component" value="Unassembled WGS sequence"/>
</dbReference>
<keyword evidence="3" id="KW-1185">Reference proteome</keyword>